<feature type="compositionally biased region" description="Polar residues" evidence="5">
    <location>
        <begin position="368"/>
        <end position="377"/>
    </location>
</feature>
<evidence type="ECO:0000256" key="3">
    <source>
        <dbReference type="ARBA" id="ARBA00022801"/>
    </source>
</evidence>
<evidence type="ECO:0000313" key="8">
    <source>
        <dbReference type="Proteomes" id="UP000245942"/>
    </source>
</evidence>
<dbReference type="GO" id="GO:0033550">
    <property type="term" value="F:MAP kinase tyrosine phosphatase activity"/>
    <property type="evidence" value="ECO:0007669"/>
    <property type="project" value="TreeGrafter"/>
</dbReference>
<dbReference type="GO" id="GO:0043409">
    <property type="term" value="P:negative regulation of MAPK cascade"/>
    <property type="evidence" value="ECO:0007669"/>
    <property type="project" value="TreeGrafter"/>
</dbReference>
<protein>
    <recommendedName>
        <fullName evidence="2">protein-tyrosine-phosphatase</fullName>
        <ecNumber evidence="2">3.1.3.48</ecNumber>
    </recommendedName>
</protein>
<organism evidence="7 8">
    <name type="scientific">Pseudomicrostroma glucosiphilum</name>
    <dbReference type="NCBI Taxonomy" id="1684307"/>
    <lineage>
        <taxon>Eukaryota</taxon>
        <taxon>Fungi</taxon>
        <taxon>Dikarya</taxon>
        <taxon>Basidiomycota</taxon>
        <taxon>Ustilaginomycotina</taxon>
        <taxon>Exobasidiomycetes</taxon>
        <taxon>Microstromatales</taxon>
        <taxon>Microstromatales incertae sedis</taxon>
        <taxon>Pseudomicrostroma</taxon>
    </lineage>
</organism>
<gene>
    <name evidence="7" type="ORF">BCV69DRAFT_200910</name>
</gene>
<evidence type="ECO:0000256" key="5">
    <source>
        <dbReference type="SAM" id="MobiDB-lite"/>
    </source>
</evidence>
<dbReference type="OrthoDB" id="2017893at2759"/>
<dbReference type="GO" id="GO:0008330">
    <property type="term" value="F:protein tyrosine/threonine phosphatase activity"/>
    <property type="evidence" value="ECO:0007669"/>
    <property type="project" value="TreeGrafter"/>
</dbReference>
<dbReference type="PANTHER" id="PTHR10159">
    <property type="entry name" value="DUAL SPECIFICITY PROTEIN PHOSPHATASE"/>
    <property type="match status" value="1"/>
</dbReference>
<keyword evidence="3" id="KW-0378">Hydrolase</keyword>
<dbReference type="SUPFAM" id="SSF52799">
    <property type="entry name" value="(Phosphotyrosine protein) phosphatases II"/>
    <property type="match status" value="1"/>
</dbReference>
<dbReference type="SMART" id="SM00195">
    <property type="entry name" value="DSPc"/>
    <property type="match status" value="1"/>
</dbReference>
<dbReference type="GO" id="GO:0005737">
    <property type="term" value="C:cytoplasm"/>
    <property type="evidence" value="ECO:0007669"/>
    <property type="project" value="TreeGrafter"/>
</dbReference>
<evidence type="ECO:0000313" key="7">
    <source>
        <dbReference type="EMBL" id="PWN20840.1"/>
    </source>
</evidence>
<dbReference type="Proteomes" id="UP000245942">
    <property type="component" value="Unassembled WGS sequence"/>
</dbReference>
<feature type="compositionally biased region" description="Polar residues" evidence="5">
    <location>
        <begin position="618"/>
        <end position="634"/>
    </location>
</feature>
<dbReference type="GO" id="GO:0017017">
    <property type="term" value="F:MAP kinase tyrosine/serine/threonine phosphatase activity"/>
    <property type="evidence" value="ECO:0007669"/>
    <property type="project" value="TreeGrafter"/>
</dbReference>
<feature type="compositionally biased region" description="Low complexity" evidence="5">
    <location>
        <begin position="199"/>
        <end position="208"/>
    </location>
</feature>
<sequence length="1341" mass="139806">MAHPPPSYSPYLGETPEAGPSSPFTAARRLSRPYSPVPRSPSSMTGDGRRPSGSLQTPSSPLRRVASPFEGGPADENNPGRRPSCESFRTVGRSSFSGPPSPNRAAPQTASASSSFAGPSSPASTASLPSPPPPRPGPLKRPIRGLSLNIPPGPLAYGGLTQVVSSGSSDGGMLQDKASAPPVTALEGPASIVEAASWGPSGSPRRSSMTSVHVNLSPRSSPRKTPSSATLPLKAGLSKKRPARLNLAPSPSTPNFVAQQGDIEGGAEEESETRDGVEDELPRQAETGRGDSLRVPGPANPPRHQYSSTVDEVAARRETSPSSAKRMGVELSPIQEREKQNLRNTLTGRPRRRPSMPFSNVRSERTVSAKQLSQPVSKKSLPESWQDPSEHSLSGEGSSLQHARSVYAAGPIEVLPGLFLGDEHNAKDDDLLAEYNITTILDVAKETLSPLPSIASTASRGPRTVGPDRWYSVLPALPETRGRSPGARAFSMLPVLEHETYLTPSASRFSGGLGSKDNTPSAMNFPADAHQTPLQRSPSVVPLQQPPPPSIMEHGPSPPSHLLRNSLSTPNLQLEFKLDGSSDVEGDQNGAPSSSVGTSTDEESEARASDRGAFSIASDASSAVTEATSPGTSSEADEERGSKERHGSGIGDSRSPIERLMPPAVELPQDALISVIPPSPISGRTEAINYVKLPWTHEQTELALPGGGFVQGCAIIAHCLGIDYFGRPLIDPDSGQSVKRGNVLVHCQCGVSRSATLTIAFVMQCAALNYPFDKTRSLTGMHDCYNLVKDLSSSVSPNISLIYQLVEWERHLSSEAARLREALNASTQEQLVESGLLHATRAASTESLQGAGGDPSTSTSPSDGSSKVTPAVQVGWSNDAMGEEEWTRMRREEEQKEEVERSERKRLVEEEAKRQAEERRRREERGGSSVASPAGRDASMGRDRSFSGGLSARRRKQAPSLQLGSGATRSSGGSAGVPTLTVTSSSSGGGGGGGGGASSTSSSSSDLDAPLRSARLDGAFPSGLAAASESANSVPRSRSGSGRGGAPPSLARLLEKTSIAEENEQPESPLRTATASSGLFPAHGSDTPKVAESVSGLSDTLATSEPKDSVATEQAGSTSAGESTPKFLSAAGASARPYSFDALPSEKASASTGDEESEKQKLRPSFPGSWTMRQSLSHGALPPSLLLSNAGTTAIDGASHVGPAAAASSSIVPPPTFRPRVNFGLGKGGMSSAERKMQHRRTFSSEVKWDAILAKATATSSATIATVAPAAAAGVVTEEQDKSGVADRQNESGRDGKTLQEGTGAIAAAAAAGVQTQRPGLLRQVSEGNNVPRRGLEGRPA</sequence>
<dbReference type="InterPro" id="IPR016130">
    <property type="entry name" value="Tyr_Pase_AS"/>
</dbReference>
<reference evidence="7 8" key="1">
    <citation type="journal article" date="2018" name="Mol. Biol. Evol.">
        <title>Broad Genomic Sampling Reveals a Smut Pathogenic Ancestry of the Fungal Clade Ustilaginomycotina.</title>
        <authorList>
            <person name="Kijpornyongpan T."/>
            <person name="Mondo S.J."/>
            <person name="Barry K."/>
            <person name="Sandor L."/>
            <person name="Lee J."/>
            <person name="Lipzen A."/>
            <person name="Pangilinan J."/>
            <person name="LaButti K."/>
            <person name="Hainaut M."/>
            <person name="Henrissat B."/>
            <person name="Grigoriev I.V."/>
            <person name="Spatafora J.W."/>
            <person name="Aime M.C."/>
        </authorList>
    </citation>
    <scope>NUCLEOTIDE SEQUENCE [LARGE SCALE GENOMIC DNA]</scope>
    <source>
        <strain evidence="7 8">MCA 4718</strain>
    </source>
</reference>
<feature type="compositionally biased region" description="Polar residues" evidence="5">
    <location>
        <begin position="249"/>
        <end position="258"/>
    </location>
</feature>
<keyword evidence="4" id="KW-0904">Protein phosphatase</keyword>
<name>A0A316U6K0_9BASI</name>
<dbReference type="PANTHER" id="PTHR10159:SF519">
    <property type="entry name" value="DUAL SPECIFICITY PROTEIN PHOSPHATASE MPK3"/>
    <property type="match status" value="1"/>
</dbReference>
<keyword evidence="8" id="KW-1185">Reference proteome</keyword>
<dbReference type="RefSeq" id="XP_025348000.1">
    <property type="nucleotide sequence ID" value="XM_025489681.1"/>
</dbReference>
<feature type="compositionally biased region" description="Polar residues" evidence="5">
    <location>
        <begin position="1111"/>
        <end position="1122"/>
    </location>
</feature>
<feature type="compositionally biased region" description="Basic and acidic residues" evidence="5">
    <location>
        <begin position="1279"/>
        <end position="1298"/>
    </location>
</feature>
<dbReference type="InterPro" id="IPR000387">
    <property type="entry name" value="Tyr_Pase_dom"/>
</dbReference>
<feature type="compositionally biased region" description="Polar residues" evidence="5">
    <location>
        <begin position="590"/>
        <end position="599"/>
    </location>
</feature>
<dbReference type="Gene3D" id="3.90.190.10">
    <property type="entry name" value="Protein tyrosine phosphatase superfamily"/>
    <property type="match status" value="2"/>
</dbReference>
<feature type="compositionally biased region" description="Pro residues" evidence="5">
    <location>
        <begin position="129"/>
        <end position="139"/>
    </location>
</feature>
<feature type="region of interest" description="Disordered" evidence="5">
    <location>
        <begin position="506"/>
        <end position="566"/>
    </location>
</feature>
<feature type="region of interest" description="Disordered" evidence="5">
    <location>
        <begin position="844"/>
        <end position="1130"/>
    </location>
</feature>
<feature type="region of interest" description="Disordered" evidence="5">
    <location>
        <begin position="1142"/>
        <end position="1174"/>
    </location>
</feature>
<dbReference type="EC" id="3.1.3.48" evidence="2"/>
<feature type="compositionally biased region" description="Low complexity" evidence="5">
    <location>
        <begin position="110"/>
        <end position="128"/>
    </location>
</feature>
<dbReference type="PROSITE" id="PS00383">
    <property type="entry name" value="TYR_PHOSPHATASE_1"/>
    <property type="match status" value="1"/>
</dbReference>
<dbReference type="InterPro" id="IPR029021">
    <property type="entry name" value="Prot-tyrosine_phosphatase-like"/>
</dbReference>
<evidence type="ECO:0000259" key="6">
    <source>
        <dbReference type="PROSITE" id="PS50056"/>
    </source>
</evidence>
<dbReference type="STRING" id="1684307.A0A316U6K0"/>
<evidence type="ECO:0000256" key="2">
    <source>
        <dbReference type="ARBA" id="ARBA00013064"/>
    </source>
</evidence>
<dbReference type="PROSITE" id="PS50056">
    <property type="entry name" value="TYR_PHOSPHATASE_2"/>
    <property type="match status" value="1"/>
</dbReference>
<dbReference type="EMBL" id="KZ819327">
    <property type="protein sequence ID" value="PWN20840.1"/>
    <property type="molecule type" value="Genomic_DNA"/>
</dbReference>
<proteinExistence type="inferred from homology"/>
<dbReference type="InterPro" id="IPR020422">
    <property type="entry name" value="TYR_PHOSPHATASE_DUAL_dom"/>
</dbReference>
<evidence type="ECO:0000256" key="4">
    <source>
        <dbReference type="ARBA" id="ARBA00022912"/>
    </source>
</evidence>
<feature type="compositionally biased region" description="Low complexity" evidence="5">
    <location>
        <begin position="217"/>
        <end position="228"/>
    </location>
</feature>
<feature type="compositionally biased region" description="Gly residues" evidence="5">
    <location>
        <begin position="987"/>
        <end position="997"/>
    </location>
</feature>
<feature type="region of interest" description="Disordered" evidence="5">
    <location>
        <begin position="1273"/>
        <end position="1341"/>
    </location>
</feature>
<comment type="similarity">
    <text evidence="1">Belongs to the protein-tyrosine phosphatase family. Non-receptor class dual specificity subfamily.</text>
</comment>
<feature type="compositionally biased region" description="Basic and acidic residues" evidence="5">
    <location>
        <begin position="885"/>
        <end position="926"/>
    </location>
</feature>
<dbReference type="Pfam" id="PF00782">
    <property type="entry name" value="DSPc"/>
    <property type="match status" value="1"/>
</dbReference>
<dbReference type="InterPro" id="IPR000340">
    <property type="entry name" value="Dual-sp_phosphatase_cat-dom"/>
</dbReference>
<feature type="region of interest" description="Disordered" evidence="5">
    <location>
        <begin position="580"/>
        <end position="657"/>
    </location>
</feature>
<feature type="region of interest" description="Disordered" evidence="5">
    <location>
        <begin position="1"/>
        <end position="399"/>
    </location>
</feature>
<feature type="compositionally biased region" description="Basic and acidic residues" evidence="5">
    <location>
        <begin position="273"/>
        <end position="292"/>
    </location>
</feature>
<feature type="domain" description="Tyrosine specific protein phosphatases" evidence="6">
    <location>
        <begin position="733"/>
        <end position="764"/>
    </location>
</feature>
<feature type="compositionally biased region" description="Low complexity" evidence="5">
    <location>
        <begin position="854"/>
        <end position="866"/>
    </location>
</feature>
<evidence type="ECO:0000256" key="1">
    <source>
        <dbReference type="ARBA" id="ARBA00008601"/>
    </source>
</evidence>
<dbReference type="GeneID" id="37011415"/>
<accession>A0A316U6K0</accession>